<evidence type="ECO:0000313" key="2">
    <source>
        <dbReference type="EMBL" id="SFR44753.1"/>
    </source>
</evidence>
<name>A0A1I6GR77_HALSD</name>
<dbReference type="InterPro" id="IPR036397">
    <property type="entry name" value="RNaseH_sf"/>
</dbReference>
<dbReference type="Pfam" id="PF13482">
    <property type="entry name" value="RNase_H_2"/>
    <property type="match status" value="1"/>
</dbReference>
<dbReference type="OrthoDB" id="211024at2157"/>
<dbReference type="STRING" id="35743.SAMN04487937_1992"/>
<dbReference type="Proteomes" id="UP000198932">
    <property type="component" value="Unassembled WGS sequence"/>
</dbReference>
<evidence type="ECO:0000259" key="1">
    <source>
        <dbReference type="Pfam" id="PF13482"/>
    </source>
</evidence>
<dbReference type="InterPro" id="IPR038720">
    <property type="entry name" value="YprB_RNase_H-like_dom"/>
</dbReference>
<evidence type="ECO:0000313" key="3">
    <source>
        <dbReference type="Proteomes" id="UP000198932"/>
    </source>
</evidence>
<gene>
    <name evidence="2" type="ORF">SAMN04487937_1992</name>
</gene>
<dbReference type="GO" id="GO:0003676">
    <property type="term" value="F:nucleic acid binding"/>
    <property type="evidence" value="ECO:0007669"/>
    <property type="project" value="InterPro"/>
</dbReference>
<keyword evidence="3" id="KW-1185">Reference proteome</keyword>
<dbReference type="PANTHER" id="PTHR38462:SF1">
    <property type="entry name" value="YPRB RIBONUCLEASE H-LIKE DOMAIN-CONTAINING PROTEIN"/>
    <property type="match status" value="1"/>
</dbReference>
<accession>A0A1I6GR77</accession>
<protein>
    <recommendedName>
        <fullName evidence="1">YprB ribonuclease H-like domain-containing protein</fullName>
    </recommendedName>
</protein>
<dbReference type="Gene3D" id="3.30.420.10">
    <property type="entry name" value="Ribonuclease H-like superfamily/Ribonuclease H"/>
    <property type="match status" value="1"/>
</dbReference>
<reference evidence="3" key="1">
    <citation type="submission" date="2016-10" db="EMBL/GenBank/DDBJ databases">
        <authorList>
            <person name="Varghese N."/>
            <person name="Submissions S."/>
        </authorList>
    </citation>
    <scope>NUCLEOTIDE SEQUENCE [LARGE SCALE GENOMIC DNA]</scope>
    <source>
        <strain evidence="3">RD 26</strain>
    </source>
</reference>
<organism evidence="2 3">
    <name type="scientific">Halorubrum sodomense</name>
    <dbReference type="NCBI Taxonomy" id="35743"/>
    <lineage>
        <taxon>Archaea</taxon>
        <taxon>Methanobacteriati</taxon>
        <taxon>Methanobacteriota</taxon>
        <taxon>Stenosarchaea group</taxon>
        <taxon>Halobacteria</taxon>
        <taxon>Halobacteriales</taxon>
        <taxon>Haloferacaceae</taxon>
        <taxon>Halorubrum</taxon>
    </lineage>
</organism>
<feature type="domain" description="YprB ribonuclease H-like" evidence="1">
    <location>
        <begin position="89"/>
        <end position="238"/>
    </location>
</feature>
<dbReference type="InterPro" id="IPR012337">
    <property type="entry name" value="RNaseH-like_sf"/>
</dbReference>
<dbReference type="EMBL" id="FOYN01000003">
    <property type="protein sequence ID" value="SFR44753.1"/>
    <property type="molecule type" value="Genomic_DNA"/>
</dbReference>
<sequence length="257" mass="28947">MRIENSFIPVEGVGETTERRLWEGGVTTWDEFDPAVDVAGVGATTADRIESFIAEALARLDDGDAAYFDREFPSGERWRLYENFREETCFFDIETTGLDERRDRVTTVSFHQGGETTTLVAGEDLTARRLREQFADASLLATFNGARFDVPFLETSFDLEVDTPHLDLMYPAKRIGLSGGLKPIEKQLGIERDRPDISGRDAVRLWREYERGEEDALETLVSYNREDTVNLRTLADAVCERLDDEVFVGPGDASATN</sequence>
<dbReference type="RefSeq" id="WP_092921541.1">
    <property type="nucleotide sequence ID" value="NZ_FOYN01000003.1"/>
</dbReference>
<dbReference type="PANTHER" id="PTHR38462">
    <property type="entry name" value="EXONUCLEASE-LIKE PROTEIN"/>
    <property type="match status" value="1"/>
</dbReference>
<proteinExistence type="predicted"/>
<dbReference type="AlphaFoldDB" id="A0A1I6GR77"/>
<dbReference type="SUPFAM" id="SSF53098">
    <property type="entry name" value="Ribonuclease H-like"/>
    <property type="match status" value="1"/>
</dbReference>